<organism evidence="4 5">
    <name type="scientific">Lactuca sativa</name>
    <name type="common">Garden lettuce</name>
    <dbReference type="NCBI Taxonomy" id="4236"/>
    <lineage>
        <taxon>Eukaryota</taxon>
        <taxon>Viridiplantae</taxon>
        <taxon>Streptophyta</taxon>
        <taxon>Embryophyta</taxon>
        <taxon>Tracheophyta</taxon>
        <taxon>Spermatophyta</taxon>
        <taxon>Magnoliopsida</taxon>
        <taxon>eudicotyledons</taxon>
        <taxon>Gunneridae</taxon>
        <taxon>Pentapetalae</taxon>
        <taxon>asterids</taxon>
        <taxon>campanulids</taxon>
        <taxon>Asterales</taxon>
        <taxon>Asteraceae</taxon>
        <taxon>Cichorioideae</taxon>
        <taxon>Cichorieae</taxon>
        <taxon>Lactucinae</taxon>
        <taxon>Lactuca</taxon>
    </lineage>
</organism>
<keyword evidence="5" id="KW-1185">Reference proteome</keyword>
<evidence type="ECO:0000313" key="5">
    <source>
        <dbReference type="Proteomes" id="UP000235145"/>
    </source>
</evidence>
<dbReference type="GO" id="GO:0015031">
    <property type="term" value="P:protein transport"/>
    <property type="evidence" value="ECO:0007669"/>
    <property type="project" value="UniProtKB-KW"/>
</dbReference>
<evidence type="ECO:0000256" key="2">
    <source>
        <dbReference type="ARBA" id="ARBA00022448"/>
    </source>
</evidence>
<dbReference type="Proteomes" id="UP000235145">
    <property type="component" value="Unassembled WGS sequence"/>
</dbReference>
<sequence>MYPRISTRGGIAQDLCTDGCKRLTYRPIFVETGVIVRQSLKQISLALLFICFKMQNLTSKRRLHGLSQMLLLVEAMTKSNPRIVTVFLEGLENILKVSEVEKNLGRSADVNHYAHMVDDAEGLEKIENLQRMITMRFIRKQ</sequence>
<dbReference type="InterPro" id="IPR016024">
    <property type="entry name" value="ARM-type_fold"/>
</dbReference>
<comment type="similarity">
    <text evidence="1">Belongs to the importin alpha family.</text>
</comment>
<proteinExistence type="inferred from homology"/>
<dbReference type="InterPro" id="IPR011989">
    <property type="entry name" value="ARM-like"/>
</dbReference>
<evidence type="ECO:0000256" key="3">
    <source>
        <dbReference type="ARBA" id="ARBA00022927"/>
    </source>
</evidence>
<evidence type="ECO:0008006" key="6">
    <source>
        <dbReference type="Google" id="ProtNLM"/>
    </source>
</evidence>
<keyword evidence="3" id="KW-0653">Protein transport</keyword>
<reference evidence="4 5" key="1">
    <citation type="journal article" date="2017" name="Nat. Commun.">
        <title>Genome assembly with in vitro proximity ligation data and whole-genome triplication in lettuce.</title>
        <authorList>
            <person name="Reyes-Chin-Wo S."/>
            <person name="Wang Z."/>
            <person name="Yang X."/>
            <person name="Kozik A."/>
            <person name="Arikit S."/>
            <person name="Song C."/>
            <person name="Xia L."/>
            <person name="Froenicke L."/>
            <person name="Lavelle D.O."/>
            <person name="Truco M.J."/>
            <person name="Xia R."/>
            <person name="Zhu S."/>
            <person name="Xu C."/>
            <person name="Xu H."/>
            <person name="Xu X."/>
            <person name="Cox K."/>
            <person name="Korf I."/>
            <person name="Meyers B.C."/>
            <person name="Michelmore R.W."/>
        </authorList>
    </citation>
    <scope>NUCLEOTIDE SEQUENCE [LARGE SCALE GENOMIC DNA]</scope>
    <source>
        <strain evidence="5">cv. Salinas</strain>
        <tissue evidence="4">Seedlings</tissue>
    </source>
</reference>
<dbReference type="EMBL" id="NBSK02000009">
    <property type="protein sequence ID" value="KAJ0187444.1"/>
    <property type="molecule type" value="Genomic_DNA"/>
</dbReference>
<protein>
    <recommendedName>
        <fullName evidence="6">Armadillo repeat-containing domain-containing protein</fullName>
    </recommendedName>
</protein>
<dbReference type="SUPFAM" id="SSF48371">
    <property type="entry name" value="ARM repeat"/>
    <property type="match status" value="1"/>
</dbReference>
<dbReference type="Gene3D" id="1.25.10.10">
    <property type="entry name" value="Leucine-rich Repeat Variant"/>
    <property type="match status" value="1"/>
</dbReference>
<keyword evidence="2" id="KW-0813">Transport</keyword>
<gene>
    <name evidence="4" type="ORF">LSAT_V11C900494630</name>
</gene>
<accession>A0A9R1WTY1</accession>
<dbReference type="PANTHER" id="PTHR23316">
    <property type="entry name" value="IMPORTIN ALPHA"/>
    <property type="match status" value="1"/>
</dbReference>
<evidence type="ECO:0000313" key="4">
    <source>
        <dbReference type="EMBL" id="KAJ0187444.1"/>
    </source>
</evidence>
<evidence type="ECO:0000256" key="1">
    <source>
        <dbReference type="ARBA" id="ARBA00010394"/>
    </source>
</evidence>
<name>A0A9R1WTY1_LACSA</name>
<comment type="caution">
    <text evidence="4">The sequence shown here is derived from an EMBL/GenBank/DDBJ whole genome shotgun (WGS) entry which is preliminary data.</text>
</comment>
<dbReference type="AlphaFoldDB" id="A0A9R1WTY1"/>